<dbReference type="EMBL" id="CP017448">
    <property type="protein sequence ID" value="AOV17834.1"/>
    <property type="molecule type" value="Genomic_DNA"/>
</dbReference>
<organism evidence="2 3">
    <name type="scientific">Acidihalobacter aeolianus</name>
    <dbReference type="NCBI Taxonomy" id="2792603"/>
    <lineage>
        <taxon>Bacteria</taxon>
        <taxon>Pseudomonadati</taxon>
        <taxon>Pseudomonadota</taxon>
        <taxon>Gammaproteobacteria</taxon>
        <taxon>Chromatiales</taxon>
        <taxon>Ectothiorhodospiraceae</taxon>
        <taxon>Acidihalobacter</taxon>
    </lineage>
</organism>
<accession>A0A1D8KA64</accession>
<keyword evidence="1" id="KW-0472">Membrane</keyword>
<evidence type="ECO:0000256" key="1">
    <source>
        <dbReference type="SAM" id="Phobius"/>
    </source>
</evidence>
<dbReference type="RefSeq" id="WP_070073364.1">
    <property type="nucleotide sequence ID" value="NZ_CP017448.1"/>
</dbReference>
<keyword evidence="1" id="KW-1133">Transmembrane helix</keyword>
<keyword evidence="3" id="KW-1185">Reference proteome</keyword>
<dbReference type="KEGG" id="aaeo:BJI67_12920"/>
<evidence type="ECO:0000313" key="3">
    <source>
        <dbReference type="Proteomes" id="UP000095342"/>
    </source>
</evidence>
<dbReference type="Proteomes" id="UP000095342">
    <property type="component" value="Chromosome"/>
</dbReference>
<evidence type="ECO:0000313" key="2">
    <source>
        <dbReference type="EMBL" id="AOV17834.1"/>
    </source>
</evidence>
<protein>
    <submittedName>
        <fullName evidence="2">Uncharacterized protein</fullName>
    </submittedName>
</protein>
<proteinExistence type="predicted"/>
<dbReference type="AlphaFoldDB" id="A0A1D8KA64"/>
<feature type="transmembrane region" description="Helical" evidence="1">
    <location>
        <begin position="25"/>
        <end position="46"/>
    </location>
</feature>
<sequence length="75" mass="8120">MGAGLILDLIRGFAWGLGFAVARVLWLPILIALLGLGGWAWGWAAIHHLPFVMGARHVAGWVDHAGAGLVRARWR</sequence>
<reference evidence="2 3" key="1">
    <citation type="submission" date="2016-09" db="EMBL/GenBank/DDBJ databases">
        <title>Acidihalobacter prosperus V6 (DSM14174).</title>
        <authorList>
            <person name="Khaleque H.N."/>
            <person name="Ramsay J.P."/>
            <person name="Murphy R.J.T."/>
            <person name="Kaksonen A.H."/>
            <person name="Boxall N.J."/>
            <person name="Watkin E.L.J."/>
        </authorList>
    </citation>
    <scope>NUCLEOTIDE SEQUENCE [LARGE SCALE GENOMIC DNA]</scope>
    <source>
        <strain evidence="2 3">V6</strain>
    </source>
</reference>
<keyword evidence="1" id="KW-0812">Transmembrane</keyword>
<name>A0A1D8KA64_9GAMM</name>
<gene>
    <name evidence="2" type="ORF">BJI67_12920</name>
</gene>